<dbReference type="GO" id="GO:0017168">
    <property type="term" value="F:5-oxoprolinase (ATP-hydrolyzing) activity"/>
    <property type="evidence" value="ECO:0007669"/>
    <property type="project" value="UniProtKB-UniRule"/>
</dbReference>
<dbReference type="Proteomes" id="UP000503399">
    <property type="component" value="Chromosome"/>
</dbReference>
<keyword evidence="1" id="KW-0547">Nucleotide-binding</keyword>
<dbReference type="SUPFAM" id="SSF88713">
    <property type="entry name" value="Glycoside hydrolase/deacetylase"/>
    <property type="match status" value="1"/>
</dbReference>
<accession>A0A6F8ZHF9</accession>
<protein>
    <recommendedName>
        <fullName evidence="1">5-oxoprolinase subunit A</fullName>
        <shortName evidence="1">5-OPase subunit A</shortName>
        <ecNumber evidence="1">3.5.2.9</ecNumber>
    </recommendedName>
    <alternativeName>
        <fullName evidence="1">5-oxoprolinase (ATP-hydrolyzing) subunit A</fullName>
    </alternativeName>
</protein>
<dbReference type="PANTHER" id="PTHR30292:SF0">
    <property type="entry name" value="5-OXOPROLINASE SUBUNIT A"/>
    <property type="match status" value="1"/>
</dbReference>
<dbReference type="InterPro" id="IPR011330">
    <property type="entry name" value="Glyco_hydro/deAcase_b/a-brl"/>
</dbReference>
<dbReference type="EMBL" id="LR778114">
    <property type="protein sequence ID" value="CAB1129194.1"/>
    <property type="molecule type" value="Genomic_DNA"/>
</dbReference>
<dbReference type="CDD" id="cd10787">
    <property type="entry name" value="LamB_YcsF_like"/>
    <property type="match status" value="1"/>
</dbReference>
<sequence length="258" mass="26836">MNGPDAIDLNCDMGEGFGAYRLGSDEELMPWITSANVAAGFHAGDPRTLERTVTLARRYGVNVGAHPGFPDLVGFGRRPMALSPEEIRTDVLYQIGAVAAFARAAGVPLVHVKPHGALANLAVKDARVAGAIADAVAAYDPGLILIAYGGELARAGRARGLRVAMEAYADRGYAADGSLLPRSRPGAVLHDPEAIVERAVEMVRTGSVVSADGVRVPLAVETLCVHGDTPGAAAIVRRLRQGLEAAGIRVRPLPPAVG</sequence>
<comment type="similarity">
    <text evidence="1">Belongs to the LamB/PxpA family.</text>
</comment>
<reference evidence="2 3" key="1">
    <citation type="submission" date="2020-02" db="EMBL/GenBank/DDBJ databases">
        <authorList>
            <person name="Hogendoorn C."/>
        </authorList>
    </citation>
    <scope>NUCLEOTIDE SEQUENCE [LARGE SCALE GENOMIC DNA]</scope>
    <source>
        <strain evidence="2">R501</strain>
    </source>
</reference>
<dbReference type="Pfam" id="PF03746">
    <property type="entry name" value="LamB_YcsF"/>
    <property type="match status" value="1"/>
</dbReference>
<dbReference type="PANTHER" id="PTHR30292">
    <property type="entry name" value="UNCHARACTERIZED PROTEIN YBGL-RELATED"/>
    <property type="match status" value="1"/>
</dbReference>
<dbReference type="AlphaFoldDB" id="A0A6F8ZHF9"/>
<dbReference type="HAMAP" id="MF_00691">
    <property type="entry name" value="PxpA"/>
    <property type="match status" value="1"/>
</dbReference>
<comment type="subunit">
    <text evidence="1">Forms a complex composed of PxpA, PxpB and PxpC.</text>
</comment>
<dbReference type="GO" id="GO:0005524">
    <property type="term" value="F:ATP binding"/>
    <property type="evidence" value="ECO:0007669"/>
    <property type="project" value="UniProtKB-UniRule"/>
</dbReference>
<dbReference type="Gene3D" id="3.20.20.370">
    <property type="entry name" value="Glycoside hydrolase/deacetylase"/>
    <property type="match status" value="1"/>
</dbReference>
<keyword evidence="1 2" id="KW-0378">Hydrolase</keyword>
<dbReference type="NCBIfam" id="NF003816">
    <property type="entry name" value="PRK05406.1-5"/>
    <property type="match status" value="1"/>
</dbReference>
<evidence type="ECO:0000313" key="3">
    <source>
        <dbReference type="Proteomes" id="UP000503399"/>
    </source>
</evidence>
<comment type="function">
    <text evidence="1">Catalyzes the cleavage of 5-oxoproline to form L-glutamate coupled to the hydrolysis of ATP to ADP and inorganic phosphate.</text>
</comment>
<dbReference type="EC" id="3.5.2.9" evidence="1"/>
<dbReference type="KEGG" id="hfv:R50_1693"/>
<evidence type="ECO:0000256" key="1">
    <source>
        <dbReference type="HAMAP-Rule" id="MF_00691"/>
    </source>
</evidence>
<keyword evidence="3" id="KW-1185">Reference proteome</keyword>
<evidence type="ECO:0000313" key="2">
    <source>
        <dbReference type="EMBL" id="CAB1129194.1"/>
    </source>
</evidence>
<organism evidence="2 3">
    <name type="scientific">Candidatus Hydrogenisulfobacillus filiaventi</name>
    <dbReference type="NCBI Taxonomy" id="2707344"/>
    <lineage>
        <taxon>Bacteria</taxon>
        <taxon>Bacillati</taxon>
        <taxon>Bacillota</taxon>
        <taxon>Clostridia</taxon>
        <taxon>Eubacteriales</taxon>
        <taxon>Clostridiales Family XVII. Incertae Sedis</taxon>
        <taxon>Candidatus Hydrogenisulfobacillus</taxon>
    </lineage>
</organism>
<proteinExistence type="inferred from homology"/>
<gene>
    <name evidence="1 2" type="primary">pxpA</name>
    <name evidence="2" type="ORF">R50_1693</name>
</gene>
<dbReference type="NCBIfam" id="NF003814">
    <property type="entry name" value="PRK05406.1-3"/>
    <property type="match status" value="1"/>
</dbReference>
<dbReference type="GO" id="GO:0005975">
    <property type="term" value="P:carbohydrate metabolic process"/>
    <property type="evidence" value="ECO:0007669"/>
    <property type="project" value="InterPro"/>
</dbReference>
<dbReference type="InterPro" id="IPR005501">
    <property type="entry name" value="LamB/YcsF/PxpA-like"/>
</dbReference>
<comment type="catalytic activity">
    <reaction evidence="1">
        <text>5-oxo-L-proline + ATP + 2 H2O = L-glutamate + ADP + phosphate + H(+)</text>
        <dbReference type="Rhea" id="RHEA:10348"/>
        <dbReference type="ChEBI" id="CHEBI:15377"/>
        <dbReference type="ChEBI" id="CHEBI:15378"/>
        <dbReference type="ChEBI" id="CHEBI:29985"/>
        <dbReference type="ChEBI" id="CHEBI:30616"/>
        <dbReference type="ChEBI" id="CHEBI:43474"/>
        <dbReference type="ChEBI" id="CHEBI:58402"/>
        <dbReference type="ChEBI" id="CHEBI:456216"/>
        <dbReference type="EC" id="3.5.2.9"/>
    </reaction>
</comment>
<name>A0A6F8ZHF9_9FIRM</name>
<keyword evidence="1" id="KW-0067">ATP-binding</keyword>